<evidence type="ECO:0000256" key="1">
    <source>
        <dbReference type="SAM" id="SignalP"/>
    </source>
</evidence>
<accession>A0A4S4NCF1</accession>
<sequence>MTFSKFLAGGAVALLTLPAFADDAKIEIIDPYARSGAKTGAAFFTIVNHSESDDRLVAVSSDVAPRVELHTHIEDANGVMKMREVEDGFAVPARGEHALARGGDHVMFMGLPAPLEQGAKISITLTFEQAGDIVVELPVDNERKGGHGMKHGHGHKSD</sequence>
<dbReference type="InterPro" id="IPR058248">
    <property type="entry name" value="Lxx211020-like"/>
</dbReference>
<reference evidence="2 3" key="1">
    <citation type="submission" date="2019-04" db="EMBL/GenBank/DDBJ databases">
        <title>Shimia ponticola sp. nov., isolated from seawater.</title>
        <authorList>
            <person name="Kim Y.-O."/>
            <person name="Yoon J.-H."/>
        </authorList>
    </citation>
    <scope>NUCLEOTIDE SEQUENCE [LARGE SCALE GENOMIC DNA]</scope>
    <source>
        <strain evidence="2 3">MYP11</strain>
    </source>
</reference>
<feature type="signal peptide" evidence="1">
    <location>
        <begin position="1"/>
        <end position="21"/>
    </location>
</feature>
<dbReference type="RefSeq" id="WP_136463626.1">
    <property type="nucleotide sequence ID" value="NZ_SRKY01000003.1"/>
</dbReference>
<feature type="chain" id="PRO_5020359448" evidence="1">
    <location>
        <begin position="22"/>
        <end position="158"/>
    </location>
</feature>
<dbReference type="OrthoDB" id="9796962at2"/>
<evidence type="ECO:0000313" key="2">
    <source>
        <dbReference type="EMBL" id="THH36157.1"/>
    </source>
</evidence>
<dbReference type="EMBL" id="SRKY01000003">
    <property type="protein sequence ID" value="THH36157.1"/>
    <property type="molecule type" value="Genomic_DNA"/>
</dbReference>
<keyword evidence="3" id="KW-1185">Reference proteome</keyword>
<dbReference type="SUPFAM" id="SSF110087">
    <property type="entry name" value="DR1885-like metal-binding protein"/>
    <property type="match status" value="1"/>
</dbReference>
<dbReference type="Pfam" id="PF04314">
    <property type="entry name" value="PCuAC"/>
    <property type="match status" value="1"/>
</dbReference>
<protein>
    <submittedName>
        <fullName evidence="2">Copper chaperone PCu(A)C</fullName>
    </submittedName>
</protein>
<dbReference type="InterPro" id="IPR036182">
    <property type="entry name" value="PCuAC_sf"/>
</dbReference>
<dbReference type="Proteomes" id="UP000306602">
    <property type="component" value="Unassembled WGS sequence"/>
</dbReference>
<organism evidence="2 3">
    <name type="scientific">Aliishimia ponticola</name>
    <dbReference type="NCBI Taxonomy" id="2499833"/>
    <lineage>
        <taxon>Bacteria</taxon>
        <taxon>Pseudomonadati</taxon>
        <taxon>Pseudomonadota</taxon>
        <taxon>Alphaproteobacteria</taxon>
        <taxon>Rhodobacterales</taxon>
        <taxon>Paracoccaceae</taxon>
        <taxon>Aliishimia</taxon>
    </lineage>
</organism>
<dbReference type="PANTHER" id="PTHR36302">
    <property type="entry name" value="BLR7088 PROTEIN"/>
    <property type="match status" value="1"/>
</dbReference>
<dbReference type="PANTHER" id="PTHR36302:SF1">
    <property type="entry name" value="COPPER CHAPERONE PCU(A)C"/>
    <property type="match status" value="1"/>
</dbReference>
<dbReference type="AlphaFoldDB" id="A0A4S4NCF1"/>
<dbReference type="Gene3D" id="2.60.40.1890">
    <property type="entry name" value="PCu(A)C copper chaperone"/>
    <property type="match status" value="1"/>
</dbReference>
<gene>
    <name evidence="2" type="ORF">E4Z66_13985</name>
</gene>
<evidence type="ECO:0000313" key="3">
    <source>
        <dbReference type="Proteomes" id="UP000306602"/>
    </source>
</evidence>
<keyword evidence="1" id="KW-0732">Signal</keyword>
<comment type="caution">
    <text evidence="2">The sequence shown here is derived from an EMBL/GenBank/DDBJ whole genome shotgun (WGS) entry which is preliminary data.</text>
</comment>
<dbReference type="InterPro" id="IPR007410">
    <property type="entry name" value="LpqE-like"/>
</dbReference>
<name>A0A4S4NCF1_9RHOB</name>
<proteinExistence type="predicted"/>